<feature type="region of interest" description="Disordered" evidence="1">
    <location>
        <begin position="68"/>
        <end position="87"/>
    </location>
</feature>
<reference evidence="2 3" key="1">
    <citation type="submission" date="2014-04" db="EMBL/GenBank/DDBJ databases">
        <authorList>
            <consortium name="DOE Joint Genome Institute"/>
            <person name="Kuo A."/>
            <person name="Kohler A."/>
            <person name="Costa M.D."/>
            <person name="Nagy L.G."/>
            <person name="Floudas D."/>
            <person name="Copeland A."/>
            <person name="Barry K.W."/>
            <person name="Cichocki N."/>
            <person name="Veneault-Fourrey C."/>
            <person name="LaButti K."/>
            <person name="Lindquist E.A."/>
            <person name="Lipzen A."/>
            <person name="Lundell T."/>
            <person name="Morin E."/>
            <person name="Murat C."/>
            <person name="Sun H."/>
            <person name="Tunlid A."/>
            <person name="Henrissat B."/>
            <person name="Grigoriev I.V."/>
            <person name="Hibbett D.S."/>
            <person name="Martin F."/>
            <person name="Nordberg H.P."/>
            <person name="Cantor M.N."/>
            <person name="Hua S.X."/>
        </authorList>
    </citation>
    <scope>NUCLEOTIDE SEQUENCE [LARGE SCALE GENOMIC DNA]</scope>
    <source>
        <strain evidence="2 3">441</strain>
    </source>
</reference>
<feature type="region of interest" description="Disordered" evidence="1">
    <location>
        <begin position="92"/>
        <end position="114"/>
    </location>
</feature>
<feature type="compositionally biased region" description="Polar residues" evidence="1">
    <location>
        <begin position="76"/>
        <end position="85"/>
    </location>
</feature>
<evidence type="ECO:0000313" key="2">
    <source>
        <dbReference type="EMBL" id="KIK17529.1"/>
    </source>
</evidence>
<protein>
    <submittedName>
        <fullName evidence="2">Uncharacterized protein</fullName>
    </submittedName>
</protein>
<sequence>MWHSTQSTQSNERASNEKREDTAPLFGNPIGSWWMGQSLVTCPQGVMSFEVVMANAVSTQQMLAAQRKTRKHSQWEEGTSAQEDANLQFKVEMHPDSQGMMKRGNGKRKDTGTI</sequence>
<accession>A0A0C9YU33</accession>
<dbReference type="HOGENOM" id="CLU_2122018_0_0_1"/>
<feature type="region of interest" description="Disordered" evidence="1">
    <location>
        <begin position="1"/>
        <end position="26"/>
    </location>
</feature>
<dbReference type="Proteomes" id="UP000054018">
    <property type="component" value="Unassembled WGS sequence"/>
</dbReference>
<proteinExistence type="predicted"/>
<gene>
    <name evidence="2" type="ORF">PISMIDRAFT_24879</name>
</gene>
<feature type="compositionally biased region" description="Polar residues" evidence="1">
    <location>
        <begin position="1"/>
        <end position="13"/>
    </location>
</feature>
<evidence type="ECO:0000313" key="3">
    <source>
        <dbReference type="Proteomes" id="UP000054018"/>
    </source>
</evidence>
<dbReference type="EMBL" id="KN833825">
    <property type="protein sequence ID" value="KIK17529.1"/>
    <property type="molecule type" value="Genomic_DNA"/>
</dbReference>
<keyword evidence="3" id="KW-1185">Reference proteome</keyword>
<evidence type="ECO:0000256" key="1">
    <source>
        <dbReference type="SAM" id="MobiDB-lite"/>
    </source>
</evidence>
<name>A0A0C9YU33_9AGAM</name>
<organism evidence="2 3">
    <name type="scientific">Pisolithus microcarpus 441</name>
    <dbReference type="NCBI Taxonomy" id="765257"/>
    <lineage>
        <taxon>Eukaryota</taxon>
        <taxon>Fungi</taxon>
        <taxon>Dikarya</taxon>
        <taxon>Basidiomycota</taxon>
        <taxon>Agaricomycotina</taxon>
        <taxon>Agaricomycetes</taxon>
        <taxon>Agaricomycetidae</taxon>
        <taxon>Boletales</taxon>
        <taxon>Sclerodermatineae</taxon>
        <taxon>Pisolithaceae</taxon>
        <taxon>Pisolithus</taxon>
    </lineage>
</organism>
<dbReference type="AlphaFoldDB" id="A0A0C9YU33"/>
<reference evidence="3" key="2">
    <citation type="submission" date="2015-01" db="EMBL/GenBank/DDBJ databases">
        <title>Evolutionary Origins and Diversification of the Mycorrhizal Mutualists.</title>
        <authorList>
            <consortium name="DOE Joint Genome Institute"/>
            <consortium name="Mycorrhizal Genomics Consortium"/>
            <person name="Kohler A."/>
            <person name="Kuo A."/>
            <person name="Nagy L.G."/>
            <person name="Floudas D."/>
            <person name="Copeland A."/>
            <person name="Barry K.W."/>
            <person name="Cichocki N."/>
            <person name="Veneault-Fourrey C."/>
            <person name="LaButti K."/>
            <person name="Lindquist E.A."/>
            <person name="Lipzen A."/>
            <person name="Lundell T."/>
            <person name="Morin E."/>
            <person name="Murat C."/>
            <person name="Riley R."/>
            <person name="Ohm R."/>
            <person name="Sun H."/>
            <person name="Tunlid A."/>
            <person name="Henrissat B."/>
            <person name="Grigoriev I.V."/>
            <person name="Hibbett D.S."/>
            <person name="Martin F."/>
        </authorList>
    </citation>
    <scope>NUCLEOTIDE SEQUENCE [LARGE SCALE GENOMIC DNA]</scope>
    <source>
        <strain evidence="3">441</strain>
    </source>
</reference>